<keyword evidence="2" id="KW-1185">Reference proteome</keyword>
<proteinExistence type="predicted"/>
<accession>A0A9P3GBR1</accession>
<name>A0A9P3GBR1_9APHY</name>
<sequence length="81" mass="9216">MRAFYDETRRVERTLVGWSWKRVRLGYFVCSAVQAVAMTSLPTNPRLSAPLPPLCRPIPRSMRQSLILGDGTLGGRRRTQL</sequence>
<comment type="caution">
    <text evidence="1">The sequence shown here is derived from an EMBL/GenBank/DDBJ whole genome shotgun (WGS) entry which is preliminary data.</text>
</comment>
<dbReference type="Proteomes" id="UP000703269">
    <property type="component" value="Unassembled WGS sequence"/>
</dbReference>
<dbReference type="AlphaFoldDB" id="A0A9P3GBR1"/>
<protein>
    <submittedName>
        <fullName evidence="1">Uncharacterized protein</fullName>
    </submittedName>
</protein>
<evidence type="ECO:0000313" key="2">
    <source>
        <dbReference type="Proteomes" id="UP000703269"/>
    </source>
</evidence>
<dbReference type="EMBL" id="BPQB01000028">
    <property type="protein sequence ID" value="GJE92842.1"/>
    <property type="molecule type" value="Genomic_DNA"/>
</dbReference>
<evidence type="ECO:0000313" key="1">
    <source>
        <dbReference type="EMBL" id="GJE92842.1"/>
    </source>
</evidence>
<reference evidence="1 2" key="1">
    <citation type="submission" date="2021-08" db="EMBL/GenBank/DDBJ databases">
        <title>Draft Genome Sequence of Phanerochaete sordida strain YK-624.</title>
        <authorList>
            <person name="Mori T."/>
            <person name="Dohra H."/>
            <person name="Suzuki T."/>
            <person name="Kawagishi H."/>
            <person name="Hirai H."/>
        </authorList>
    </citation>
    <scope>NUCLEOTIDE SEQUENCE [LARGE SCALE GENOMIC DNA]</scope>
    <source>
        <strain evidence="1 2">YK-624</strain>
    </source>
</reference>
<organism evidence="1 2">
    <name type="scientific">Phanerochaete sordida</name>
    <dbReference type="NCBI Taxonomy" id="48140"/>
    <lineage>
        <taxon>Eukaryota</taxon>
        <taxon>Fungi</taxon>
        <taxon>Dikarya</taxon>
        <taxon>Basidiomycota</taxon>
        <taxon>Agaricomycotina</taxon>
        <taxon>Agaricomycetes</taxon>
        <taxon>Polyporales</taxon>
        <taxon>Phanerochaetaceae</taxon>
        <taxon>Phanerochaete</taxon>
    </lineage>
</organism>
<gene>
    <name evidence="1" type="ORF">PsYK624_090000</name>
</gene>